<sequence>MRKYIMVLLIMLNSSLFGIEYYTPWSYNLKVIHNANGDYIMPQWSPNGNYIAFFDTDTLFVYEFNSSKYLIKKPMFIENRQMLWDKNSSKVIFNTDKEVYILDIKTKLINKIKHMPQGKNDWIDLWYCYDDGRLLINYNKTRKKDTVLVYSLKKNRFVDDKIKYPSISGSCKISPDGKLALKVNCDKIICYDFEAQKDRIIYNINIGSVFWRSDSKSFFTISRTGDSVSIGNIDGSELKQTALFPYERAVLFKDSPFERYFIKCNNIYSFIDEGPYQGWGGVSVVDEYNSHTFDMVWVGYYAEWSPCGKYIAVSTPNVVGIINWNEFVKKYRIE</sequence>
<dbReference type="EMBL" id="MFFM01000034">
    <property type="protein sequence ID" value="OGF12201.1"/>
    <property type="molecule type" value="Genomic_DNA"/>
</dbReference>
<dbReference type="AlphaFoldDB" id="A0A1F5RDR6"/>
<evidence type="ECO:0000313" key="2">
    <source>
        <dbReference type="Proteomes" id="UP000177230"/>
    </source>
</evidence>
<name>A0A1F5RDR6_9BACT</name>
<accession>A0A1F5RDR6</accession>
<organism evidence="1 2">
    <name type="scientific">Candidatus Edwardsbacteria bacterium GWF2_54_11</name>
    <dbReference type="NCBI Taxonomy" id="1817851"/>
    <lineage>
        <taxon>Bacteria</taxon>
        <taxon>Candidatus Edwardsiibacteriota</taxon>
    </lineage>
</organism>
<dbReference type="SUPFAM" id="SSF82171">
    <property type="entry name" value="DPP6 N-terminal domain-like"/>
    <property type="match status" value="1"/>
</dbReference>
<evidence type="ECO:0008006" key="3">
    <source>
        <dbReference type="Google" id="ProtNLM"/>
    </source>
</evidence>
<dbReference type="InterPro" id="IPR015943">
    <property type="entry name" value="WD40/YVTN_repeat-like_dom_sf"/>
</dbReference>
<proteinExistence type="predicted"/>
<reference evidence="1 2" key="1">
    <citation type="journal article" date="2016" name="Nat. Commun.">
        <title>Thousands of microbial genomes shed light on interconnected biogeochemical processes in an aquifer system.</title>
        <authorList>
            <person name="Anantharaman K."/>
            <person name="Brown C.T."/>
            <person name="Hug L.A."/>
            <person name="Sharon I."/>
            <person name="Castelle C.J."/>
            <person name="Probst A.J."/>
            <person name="Thomas B.C."/>
            <person name="Singh A."/>
            <person name="Wilkins M.J."/>
            <person name="Karaoz U."/>
            <person name="Brodie E.L."/>
            <person name="Williams K.H."/>
            <person name="Hubbard S.S."/>
            <person name="Banfield J.F."/>
        </authorList>
    </citation>
    <scope>NUCLEOTIDE SEQUENCE [LARGE SCALE GENOMIC DNA]</scope>
</reference>
<dbReference type="Gene3D" id="2.130.10.10">
    <property type="entry name" value="YVTN repeat-like/Quinoprotein amine dehydrogenase"/>
    <property type="match status" value="1"/>
</dbReference>
<dbReference type="Proteomes" id="UP000177230">
    <property type="component" value="Unassembled WGS sequence"/>
</dbReference>
<gene>
    <name evidence="1" type="ORF">A2024_04235</name>
</gene>
<evidence type="ECO:0000313" key="1">
    <source>
        <dbReference type="EMBL" id="OGF12201.1"/>
    </source>
</evidence>
<protein>
    <recommendedName>
        <fullName evidence="3">Dipeptidylpeptidase IV N-terminal domain-containing protein</fullName>
    </recommendedName>
</protein>
<comment type="caution">
    <text evidence="1">The sequence shown here is derived from an EMBL/GenBank/DDBJ whole genome shotgun (WGS) entry which is preliminary data.</text>
</comment>